<reference evidence="2" key="1">
    <citation type="submission" date="2022-11" db="EMBL/GenBank/DDBJ databases">
        <authorList>
            <person name="Petersen C."/>
        </authorList>
    </citation>
    <scope>NUCLEOTIDE SEQUENCE</scope>
    <source>
        <strain evidence="2">IBT 30761</strain>
    </source>
</reference>
<evidence type="ECO:0000313" key="2">
    <source>
        <dbReference type="EMBL" id="KAJ5099315.1"/>
    </source>
</evidence>
<sequence>MFSLSSTIPLLLASPILVQGQTEHPYVPCGGDTQSCMIQVLLGQNSLVPGRLADCSSYQNVVVTPATKLVYHLIPFQHKSLKNESRTVTAILGVKTITVTMSGTPPAHSTARPTPRALITAAATANPTLAIAQLAMTSLPSILPGYLGQGCNVAEIYASACACLGVPRNTLVAPVATVTTSLSMTTTSTLFLAVRNVVTSPTHTVAAFSGNEPAPGPVGGAWTSKVGPGEEAVLYSAIRHM</sequence>
<evidence type="ECO:0000256" key="1">
    <source>
        <dbReference type="SAM" id="SignalP"/>
    </source>
</evidence>
<organism evidence="2 3">
    <name type="scientific">Penicillium argentinense</name>
    <dbReference type="NCBI Taxonomy" id="1131581"/>
    <lineage>
        <taxon>Eukaryota</taxon>
        <taxon>Fungi</taxon>
        <taxon>Dikarya</taxon>
        <taxon>Ascomycota</taxon>
        <taxon>Pezizomycotina</taxon>
        <taxon>Eurotiomycetes</taxon>
        <taxon>Eurotiomycetidae</taxon>
        <taxon>Eurotiales</taxon>
        <taxon>Aspergillaceae</taxon>
        <taxon>Penicillium</taxon>
    </lineage>
</organism>
<accession>A0A9W9KAR6</accession>
<keyword evidence="3" id="KW-1185">Reference proteome</keyword>
<name>A0A9W9KAR6_9EURO</name>
<reference evidence="2" key="2">
    <citation type="journal article" date="2023" name="IMA Fungus">
        <title>Comparative genomic study of the Penicillium genus elucidates a diverse pangenome and 15 lateral gene transfer events.</title>
        <authorList>
            <person name="Petersen C."/>
            <person name="Sorensen T."/>
            <person name="Nielsen M.R."/>
            <person name="Sondergaard T.E."/>
            <person name="Sorensen J.L."/>
            <person name="Fitzpatrick D.A."/>
            <person name="Frisvad J.C."/>
            <person name="Nielsen K.L."/>
        </authorList>
    </citation>
    <scope>NUCLEOTIDE SEQUENCE</scope>
    <source>
        <strain evidence="2">IBT 30761</strain>
    </source>
</reference>
<comment type="caution">
    <text evidence="2">The sequence shown here is derived from an EMBL/GenBank/DDBJ whole genome shotgun (WGS) entry which is preliminary data.</text>
</comment>
<evidence type="ECO:0000313" key="3">
    <source>
        <dbReference type="Proteomes" id="UP001149074"/>
    </source>
</evidence>
<dbReference type="AlphaFoldDB" id="A0A9W9KAR6"/>
<feature type="signal peptide" evidence="1">
    <location>
        <begin position="1"/>
        <end position="20"/>
    </location>
</feature>
<dbReference type="Proteomes" id="UP001149074">
    <property type="component" value="Unassembled WGS sequence"/>
</dbReference>
<dbReference type="GeneID" id="81357789"/>
<feature type="chain" id="PRO_5040794498" evidence="1">
    <location>
        <begin position="21"/>
        <end position="241"/>
    </location>
</feature>
<keyword evidence="1" id="KW-0732">Signal</keyword>
<dbReference type="RefSeq" id="XP_056474969.1">
    <property type="nucleotide sequence ID" value="XM_056618810.1"/>
</dbReference>
<dbReference type="EMBL" id="JAPQKI010000005">
    <property type="protein sequence ID" value="KAJ5099315.1"/>
    <property type="molecule type" value="Genomic_DNA"/>
</dbReference>
<protein>
    <submittedName>
        <fullName evidence="2">Uncharacterized protein</fullName>
    </submittedName>
</protein>
<gene>
    <name evidence="2" type="ORF">N7532_006316</name>
</gene>
<proteinExistence type="predicted"/>